<evidence type="ECO:0000313" key="2">
    <source>
        <dbReference type="EMBL" id="MBJ7600654.1"/>
    </source>
</evidence>
<evidence type="ECO:0000313" key="3">
    <source>
        <dbReference type="Proteomes" id="UP000612893"/>
    </source>
</evidence>
<dbReference type="Pfam" id="PF12697">
    <property type="entry name" value="Abhydrolase_6"/>
    <property type="match status" value="1"/>
</dbReference>
<keyword evidence="3" id="KW-1185">Reference proteome</keyword>
<feature type="domain" description="AB hydrolase-1" evidence="1">
    <location>
        <begin position="4"/>
        <end position="223"/>
    </location>
</feature>
<protein>
    <submittedName>
        <fullName evidence="2">Alpha/beta fold hydrolase</fullName>
    </submittedName>
</protein>
<dbReference type="InterPro" id="IPR000073">
    <property type="entry name" value="AB_hydrolase_1"/>
</dbReference>
<sequence>MATLVLLHPIGLDSNCWEGLRLPAAVTPELPGHGGCRMDASAASLAEVADAIAEAVPGMLDVGGVSLGGVVAQHLALRHPDRVRSLLLACCSAASSPEAMLARAAEVEAAGMPGVVEATLARWFTPAALATVHHPGVAHARRRLEADDPAVFAAFWRALAGHDTRRRLGEITVPVTVLGGWEDLATPVDRLLDLARRLPNNRTELLHGPHMLQLERPEEFAAAVDRHLAWAEAQAGGSST</sequence>
<gene>
    <name evidence="2" type="ORF">JF922_21620</name>
</gene>
<dbReference type="AlphaFoldDB" id="A0A934K5Y4"/>
<accession>A0A934K5Y4</accession>
<dbReference type="EMBL" id="JAEKNR010000216">
    <property type="protein sequence ID" value="MBJ7600654.1"/>
    <property type="molecule type" value="Genomic_DNA"/>
</dbReference>
<dbReference type="PANTHER" id="PTHR43798:SF33">
    <property type="entry name" value="HYDROLASE, PUTATIVE (AFU_ORTHOLOGUE AFUA_2G14860)-RELATED"/>
    <property type="match status" value="1"/>
</dbReference>
<dbReference type="RefSeq" id="WP_338204578.1">
    <property type="nucleotide sequence ID" value="NZ_JAEKNR010000216.1"/>
</dbReference>
<evidence type="ECO:0000259" key="1">
    <source>
        <dbReference type="Pfam" id="PF12697"/>
    </source>
</evidence>
<dbReference type="SUPFAM" id="SSF53474">
    <property type="entry name" value="alpha/beta-Hydrolases"/>
    <property type="match status" value="1"/>
</dbReference>
<proteinExistence type="predicted"/>
<dbReference type="InterPro" id="IPR029058">
    <property type="entry name" value="AB_hydrolase_fold"/>
</dbReference>
<comment type="caution">
    <text evidence="2">The sequence shown here is derived from an EMBL/GenBank/DDBJ whole genome shotgun (WGS) entry which is preliminary data.</text>
</comment>
<dbReference type="GO" id="GO:0016787">
    <property type="term" value="F:hydrolase activity"/>
    <property type="evidence" value="ECO:0007669"/>
    <property type="project" value="UniProtKB-KW"/>
</dbReference>
<reference evidence="2" key="1">
    <citation type="submission" date="2020-10" db="EMBL/GenBank/DDBJ databases">
        <title>Ca. Dormibacterota MAGs.</title>
        <authorList>
            <person name="Montgomery K."/>
        </authorList>
    </citation>
    <scope>NUCLEOTIDE SEQUENCE [LARGE SCALE GENOMIC DNA]</scope>
    <source>
        <strain evidence="2">SC8812_S17_10</strain>
    </source>
</reference>
<keyword evidence="2" id="KW-0378">Hydrolase</keyword>
<dbReference type="Gene3D" id="3.40.50.1820">
    <property type="entry name" value="alpha/beta hydrolase"/>
    <property type="match status" value="1"/>
</dbReference>
<dbReference type="InterPro" id="IPR050266">
    <property type="entry name" value="AB_hydrolase_sf"/>
</dbReference>
<name>A0A934K5Y4_9BACT</name>
<organism evidence="2 3">
    <name type="scientific">Candidatus Nephthysia bennettiae</name>
    <dbReference type="NCBI Taxonomy" id="3127016"/>
    <lineage>
        <taxon>Bacteria</taxon>
        <taxon>Bacillati</taxon>
        <taxon>Candidatus Dormiibacterota</taxon>
        <taxon>Candidatus Dormibacteria</taxon>
        <taxon>Candidatus Dormibacterales</taxon>
        <taxon>Candidatus Dormibacteraceae</taxon>
        <taxon>Candidatus Nephthysia</taxon>
    </lineage>
</organism>
<dbReference type="PANTHER" id="PTHR43798">
    <property type="entry name" value="MONOACYLGLYCEROL LIPASE"/>
    <property type="match status" value="1"/>
</dbReference>
<dbReference type="PRINTS" id="PR00111">
    <property type="entry name" value="ABHYDROLASE"/>
</dbReference>
<dbReference type="Proteomes" id="UP000612893">
    <property type="component" value="Unassembled WGS sequence"/>
</dbReference>